<dbReference type="GeneID" id="4155868"/>
<reference evidence="1 2" key="1">
    <citation type="journal article" date="2006" name="J. Gen. Virol.">
        <title>Sequence analysis of the Choristoneura occidentalis granulovirus genome.</title>
        <authorList>
            <person name="Escasa S.R."/>
            <person name="Lauzon H.A.M."/>
            <person name="Mathur A.C."/>
            <person name="Krell P.J."/>
            <person name="Arif B.M."/>
        </authorList>
    </citation>
    <scope>NUCLEOTIDE SEQUENCE [LARGE SCALE GENOMIC DNA]</scope>
</reference>
<keyword evidence="2" id="KW-1185">Reference proteome</keyword>
<dbReference type="KEGG" id="vg:4155868"/>
<sequence length="89" mass="10492">MRILAYIIVFRTMEDNAQSLISHILNEYFYCLHCIHYDRLSVAVCEDTVNCTYFNNFLNDYYATVCFANIVETDSIENVQQLIDKCFIV</sequence>
<dbReference type="OrthoDB" id="28101at10239"/>
<name>Q1A4P3_9BBAC</name>
<dbReference type="Proteomes" id="UP000202317">
    <property type="component" value="Segment"/>
</dbReference>
<accession>Q1A4P3</accession>
<dbReference type="EMBL" id="DQ333351">
    <property type="protein sequence ID" value="ABC61187.1"/>
    <property type="molecule type" value="Genomic_DNA"/>
</dbReference>
<evidence type="ECO:0000313" key="2">
    <source>
        <dbReference type="Proteomes" id="UP000202317"/>
    </source>
</evidence>
<evidence type="ECO:0000313" key="1">
    <source>
        <dbReference type="EMBL" id="ABC61187.1"/>
    </source>
</evidence>
<organism evidence="1 2">
    <name type="scientific">Choristoneura occidentalis granulovirus</name>
    <dbReference type="NCBI Taxonomy" id="364745"/>
    <lineage>
        <taxon>Viruses</taxon>
        <taxon>Viruses incertae sedis</taxon>
        <taxon>Naldaviricetes</taxon>
        <taxon>Lefavirales</taxon>
        <taxon>Baculoviridae</taxon>
        <taxon>Betabaculovirus</taxon>
        <taxon>Betabaculovirus chofumiferanae</taxon>
    </lineage>
</organism>
<proteinExistence type="predicted"/>
<dbReference type="RefSeq" id="YP_654474.1">
    <property type="nucleotide sequence ID" value="NC_008168.1"/>
</dbReference>
<protein>
    <submittedName>
        <fullName evidence="1">Uncharacterized protein</fullName>
    </submittedName>
</protein>